<organism evidence="1">
    <name type="scientific">Nothobranchius furzeri</name>
    <name type="common">Turquoise killifish</name>
    <dbReference type="NCBI Taxonomy" id="105023"/>
    <lineage>
        <taxon>Eukaryota</taxon>
        <taxon>Metazoa</taxon>
        <taxon>Chordata</taxon>
        <taxon>Craniata</taxon>
        <taxon>Vertebrata</taxon>
        <taxon>Euteleostomi</taxon>
        <taxon>Actinopterygii</taxon>
        <taxon>Neopterygii</taxon>
        <taxon>Teleostei</taxon>
        <taxon>Neoteleostei</taxon>
        <taxon>Acanthomorphata</taxon>
        <taxon>Ovalentaria</taxon>
        <taxon>Atherinomorphae</taxon>
        <taxon>Cyprinodontiformes</taxon>
        <taxon>Nothobranchiidae</taxon>
        <taxon>Nothobranchius</taxon>
    </lineage>
</organism>
<evidence type="ECO:0000313" key="1">
    <source>
        <dbReference type="EMBL" id="SBP60927.1"/>
    </source>
</evidence>
<gene>
    <name evidence="1" type="primary">TTRE_0000964001</name>
</gene>
<name>A0A1A8B0G4_NOTFU</name>
<reference evidence="1" key="2">
    <citation type="submission" date="2016-06" db="EMBL/GenBank/DDBJ databases">
        <title>The genome of a short-lived fish provides insights into sex chromosome evolution and the genetic control of aging.</title>
        <authorList>
            <person name="Reichwald K."/>
            <person name="Felder M."/>
            <person name="Petzold A."/>
            <person name="Koch P."/>
            <person name="Groth M."/>
            <person name="Platzer M."/>
        </authorList>
    </citation>
    <scope>NUCLEOTIDE SEQUENCE</scope>
    <source>
        <tissue evidence="1">Brain</tissue>
    </source>
</reference>
<accession>A0A1A8B0G4</accession>
<feature type="non-terminal residue" evidence="1">
    <location>
        <position position="1"/>
    </location>
</feature>
<sequence length="95" mass="11741">RRRYETASTELRLSYHDSAEPHPLRLTSLRWSWLPVMRDGAIKKRRSIWRSLWRKERFRFWWTLLWRTVVISRPSWQRWIDGLGNESQENKAESS</sequence>
<reference evidence="1" key="1">
    <citation type="submission" date="2016-05" db="EMBL/GenBank/DDBJ databases">
        <authorList>
            <person name="Lavstsen T."/>
            <person name="Jespersen J.S."/>
        </authorList>
    </citation>
    <scope>NUCLEOTIDE SEQUENCE</scope>
    <source>
        <tissue evidence="1">Brain</tissue>
    </source>
</reference>
<feature type="non-terminal residue" evidence="1">
    <location>
        <position position="95"/>
    </location>
</feature>
<dbReference type="EMBL" id="HADY01022442">
    <property type="protein sequence ID" value="SBP60927.1"/>
    <property type="molecule type" value="Transcribed_RNA"/>
</dbReference>
<dbReference type="AlphaFoldDB" id="A0A1A8B0G4"/>
<protein>
    <submittedName>
        <fullName evidence="1">Zf-CCHC domain containing protein</fullName>
    </submittedName>
</protein>
<proteinExistence type="predicted"/>